<feature type="domain" description="Schlafen AlbA-2" evidence="1">
    <location>
        <begin position="16"/>
        <end position="134"/>
    </location>
</feature>
<name>A0A4S5BGB1_BIFLI</name>
<dbReference type="EMBL" id="SSWL01000006">
    <property type="protein sequence ID" value="THJ29735.1"/>
    <property type="molecule type" value="Genomic_DNA"/>
</dbReference>
<comment type="caution">
    <text evidence="2">The sequence shown here is derived from an EMBL/GenBank/DDBJ whole genome shotgun (WGS) entry which is preliminary data.</text>
</comment>
<dbReference type="InterPro" id="IPR038475">
    <property type="entry name" value="RecG_C_sf"/>
</dbReference>
<dbReference type="AlphaFoldDB" id="A0A4S5BGB1"/>
<evidence type="ECO:0000313" key="3">
    <source>
        <dbReference type="Proteomes" id="UP000306697"/>
    </source>
</evidence>
<dbReference type="RefSeq" id="WP_136500448.1">
    <property type="nucleotide sequence ID" value="NZ_CALNDD010000010.1"/>
</dbReference>
<evidence type="ECO:0000259" key="1">
    <source>
        <dbReference type="Pfam" id="PF04326"/>
    </source>
</evidence>
<dbReference type="PANTHER" id="PTHR30595">
    <property type="entry name" value="GLPR-RELATED TRANSCRIPTIONAL REPRESSOR"/>
    <property type="match status" value="1"/>
</dbReference>
<accession>A0A4S5BGB1</accession>
<dbReference type="Pfam" id="PF04326">
    <property type="entry name" value="SLFN_AlbA_2"/>
    <property type="match status" value="1"/>
</dbReference>
<gene>
    <name evidence="2" type="ORF">E6L38_04960</name>
</gene>
<dbReference type="Proteomes" id="UP000306697">
    <property type="component" value="Unassembled WGS sequence"/>
</dbReference>
<reference evidence="2 3" key="1">
    <citation type="submission" date="2019-04" db="EMBL/GenBank/DDBJ databases">
        <title>Genome Announcement To Ensure Probiotic Safety of Bifidobacterium longum subsp infantis UBBI-01.</title>
        <authorList>
            <person name="Sulthana A."/>
            <person name="Lakshmi S.G."/>
            <person name="Madempudi R.S."/>
        </authorList>
    </citation>
    <scope>NUCLEOTIDE SEQUENCE [LARGE SCALE GENOMIC DNA]</scope>
    <source>
        <strain evidence="2 3">UBBI-01</strain>
    </source>
</reference>
<evidence type="ECO:0000313" key="2">
    <source>
        <dbReference type="EMBL" id="THJ29735.1"/>
    </source>
</evidence>
<dbReference type="InterPro" id="IPR007421">
    <property type="entry name" value="Schlafen_AlbA_2_dom"/>
</dbReference>
<organism evidence="2 3">
    <name type="scientific">Bifidobacterium longum subsp. infantis</name>
    <dbReference type="NCBI Taxonomy" id="1682"/>
    <lineage>
        <taxon>Bacteria</taxon>
        <taxon>Bacillati</taxon>
        <taxon>Actinomycetota</taxon>
        <taxon>Actinomycetes</taxon>
        <taxon>Bifidobacteriales</taxon>
        <taxon>Bifidobacteriaceae</taxon>
        <taxon>Bifidobacterium</taxon>
    </lineage>
</organism>
<dbReference type="Pfam" id="PF13749">
    <property type="entry name" value="HATPase_c_4"/>
    <property type="match status" value="1"/>
</dbReference>
<dbReference type="InterPro" id="IPR038461">
    <property type="entry name" value="Schlafen_AlbA_2_dom_sf"/>
</dbReference>
<dbReference type="Gene3D" id="3.30.565.60">
    <property type="match status" value="1"/>
</dbReference>
<dbReference type="PANTHER" id="PTHR30595:SF6">
    <property type="entry name" value="SCHLAFEN ALBA-2 DOMAIN-CONTAINING PROTEIN"/>
    <property type="match status" value="1"/>
</dbReference>
<sequence>MMVQLDEVTQFSHMPEGQYFDRKSARIKPEDAVRHVIAFANASGGQLVIGIEDDGTITGFRRENAKPIESFEQLPITLCAPAPVVQARRAPCVNDAGEDDVVLVLDIAPSSNHVVEKRLGGDVYLREADNSVRLDREQVRALEYDKGQLWFEDELARGGASIDDVDREFLARYKRVIGAEHMDDERLLVARDFLRDGRLTDAGVILFAADPMRFLPSAWVRVLRVDGTELRTGRNLNITKDVEFSGPLVSVVEKAGALIEALLRDFQVLDDNVRFKTVPEYPRFAWFEGLVNAVAHRDYSLQGDYTRVMIFDDRLEITSPGTLPNRVTLENMRTTRFARNPKICHVLTSFEMVRELNEGVHRMYEEMDELGLPAPEFSEPNGMVVKLVLRNDIARRVPYVAAADEVPNMARNKTDDRGLVVNGQELTPVERTALDIAARDGKVSTRILAQEAGIGLRTASKTLAALAERGLLTWHGTSRRDPQQHYTSK</sequence>
<protein>
    <submittedName>
        <fullName evidence="2">AAA family ATPase</fullName>
    </submittedName>
</protein>
<proteinExistence type="predicted"/>
<dbReference type="Gene3D" id="3.30.950.30">
    <property type="entry name" value="Schlafen, AAA domain"/>
    <property type="match status" value="1"/>
</dbReference>